<feature type="compositionally biased region" description="Polar residues" evidence="1">
    <location>
        <begin position="47"/>
        <end position="57"/>
    </location>
</feature>
<organism evidence="4">
    <name type="scientific">Gongylonema pulchrum</name>
    <dbReference type="NCBI Taxonomy" id="637853"/>
    <lineage>
        <taxon>Eukaryota</taxon>
        <taxon>Metazoa</taxon>
        <taxon>Ecdysozoa</taxon>
        <taxon>Nematoda</taxon>
        <taxon>Chromadorea</taxon>
        <taxon>Rhabditida</taxon>
        <taxon>Spirurina</taxon>
        <taxon>Spiruromorpha</taxon>
        <taxon>Spiruroidea</taxon>
        <taxon>Gongylonematidae</taxon>
        <taxon>Gongylonema</taxon>
    </lineage>
</organism>
<evidence type="ECO:0000313" key="3">
    <source>
        <dbReference type="Proteomes" id="UP000271098"/>
    </source>
</evidence>
<name>A0A183DSV9_9BILA</name>
<dbReference type="WBParaSite" id="GPUH_0001181401-mRNA-1">
    <property type="protein sequence ID" value="GPUH_0001181401-mRNA-1"/>
    <property type="gene ID" value="GPUH_0001181401"/>
</dbReference>
<dbReference type="AlphaFoldDB" id="A0A183DSV9"/>
<dbReference type="OrthoDB" id="5834441at2759"/>
<reference evidence="4" key="1">
    <citation type="submission" date="2016-06" db="UniProtKB">
        <authorList>
            <consortium name="WormBaseParasite"/>
        </authorList>
    </citation>
    <scope>IDENTIFICATION</scope>
</reference>
<reference evidence="2 3" key="2">
    <citation type="submission" date="2018-11" db="EMBL/GenBank/DDBJ databases">
        <authorList>
            <consortium name="Pathogen Informatics"/>
        </authorList>
    </citation>
    <scope>NUCLEOTIDE SEQUENCE [LARGE SCALE GENOMIC DNA]</scope>
</reference>
<dbReference type="EMBL" id="UYRT01078813">
    <property type="protein sequence ID" value="VDN19275.1"/>
    <property type="molecule type" value="Genomic_DNA"/>
</dbReference>
<feature type="region of interest" description="Disordered" evidence="1">
    <location>
        <begin position="29"/>
        <end position="57"/>
    </location>
</feature>
<accession>A0A183DSV9</accession>
<keyword evidence="3" id="KW-1185">Reference proteome</keyword>
<dbReference type="Proteomes" id="UP000271098">
    <property type="component" value="Unassembled WGS sequence"/>
</dbReference>
<proteinExistence type="predicted"/>
<evidence type="ECO:0000256" key="1">
    <source>
        <dbReference type="SAM" id="MobiDB-lite"/>
    </source>
</evidence>
<evidence type="ECO:0000313" key="4">
    <source>
        <dbReference type="WBParaSite" id="GPUH_0001181401-mRNA-1"/>
    </source>
</evidence>
<protein>
    <submittedName>
        <fullName evidence="2 4">Uncharacterized protein</fullName>
    </submittedName>
</protein>
<sequence length="151" mass="16130">MIEVENWIFELQNNDSLALRKTLGGIPAVSSSSAVSLPSPTTSTPTRNSGASPTDTVASTGVLRSYQKSDHILPIPSAFSARTTNSLNQLQPSGIPVAAFNPLLSPAMMAAQISLLNAPNTLLSMMQVCIFHESVRGLQSRFRLTKLAFSK</sequence>
<gene>
    <name evidence="2" type="ORF">GPUH_LOCUS11800</name>
</gene>
<feature type="compositionally biased region" description="Low complexity" evidence="1">
    <location>
        <begin position="29"/>
        <end position="46"/>
    </location>
</feature>
<evidence type="ECO:0000313" key="2">
    <source>
        <dbReference type="EMBL" id="VDN19275.1"/>
    </source>
</evidence>